<dbReference type="InterPro" id="IPR038323">
    <property type="entry name" value="ArAE_1_C_sf"/>
</dbReference>
<dbReference type="InterPro" id="IPR052984">
    <property type="entry name" value="UPF0421"/>
</dbReference>
<evidence type="ECO:0000256" key="5">
    <source>
        <dbReference type="ARBA" id="ARBA00023136"/>
    </source>
</evidence>
<dbReference type="Pfam" id="PF11728">
    <property type="entry name" value="ArAE_1_C"/>
    <property type="match status" value="1"/>
</dbReference>
<dbReference type="PANTHER" id="PTHR40064">
    <property type="entry name" value="MEMBRANE PROTEIN-RELATED"/>
    <property type="match status" value="1"/>
</dbReference>
<keyword evidence="3 6" id="KW-0812">Transmembrane</keyword>
<evidence type="ECO:0000256" key="4">
    <source>
        <dbReference type="ARBA" id="ARBA00022989"/>
    </source>
</evidence>
<evidence type="ECO:0000256" key="2">
    <source>
        <dbReference type="ARBA" id="ARBA00022475"/>
    </source>
</evidence>
<comment type="subcellular location">
    <subcellularLocation>
        <location evidence="1">Cell membrane</location>
        <topology evidence="1">Multi-pass membrane protein</topology>
    </subcellularLocation>
</comment>
<evidence type="ECO:0000313" key="9">
    <source>
        <dbReference type="Proteomes" id="UP000609346"/>
    </source>
</evidence>
<evidence type="ECO:0000256" key="1">
    <source>
        <dbReference type="ARBA" id="ARBA00004651"/>
    </source>
</evidence>
<dbReference type="InterPro" id="IPR010343">
    <property type="entry name" value="ArAE_1"/>
</dbReference>
<sequence length="320" mass="36171">MGIRVIKTALAALAAIYTAAYLELSPPLSAGILAILGVEVTRMRGVRMPFVRFIASVLGLFLASILFVTLGFHIWVVAIFIMLTFPILSRFHLKEGIVTSSVIVFHVFGAEEVTTSLIGNEIMLLLTGLGWATVINLIYMPTEEKRLLQLRADTEQAFAGIFTHMAMTLRNPAHLWDGHELLDVHHAIELGAARAAVGRENRFGRGEAYWEVYYRMRKEQLDSIQHMLVLLAFVYESVPQGEKIAEVLEGLVDDVKSDVYVGEAERRLTRLREDFRAMDLPKTRQEFEVRASLLELCRELDRFLITAKQMKKKRAQVLPS</sequence>
<protein>
    <submittedName>
        <fullName evidence="8">Aromatic acid exporter family protein</fullName>
    </submittedName>
</protein>
<dbReference type="InterPro" id="IPR021062">
    <property type="entry name" value="ArAE_1_C"/>
</dbReference>
<evidence type="ECO:0000313" key="8">
    <source>
        <dbReference type="EMBL" id="MBD3918909.1"/>
    </source>
</evidence>
<accession>A0ABR8MSF1</accession>
<dbReference type="Pfam" id="PF06081">
    <property type="entry name" value="ArAE_1"/>
    <property type="match status" value="1"/>
</dbReference>
<name>A0ABR8MSF1_9BACL</name>
<dbReference type="EMBL" id="JACXZA010000002">
    <property type="protein sequence ID" value="MBD3918909.1"/>
    <property type="molecule type" value="Genomic_DNA"/>
</dbReference>
<proteinExistence type="predicted"/>
<reference evidence="8 9" key="1">
    <citation type="submission" date="2020-09" db="EMBL/GenBank/DDBJ databases">
        <title>Paenibacillus sp. strain PR3 16S rRNA gene Genome sequencing and assembly.</title>
        <authorList>
            <person name="Kim J."/>
        </authorList>
    </citation>
    <scope>NUCLEOTIDE SEQUENCE [LARGE SCALE GENOMIC DNA]</scope>
    <source>
        <strain evidence="8 9">PR3</strain>
    </source>
</reference>
<comment type="caution">
    <text evidence="8">The sequence shown here is derived from an EMBL/GenBank/DDBJ whole genome shotgun (WGS) entry which is preliminary data.</text>
</comment>
<keyword evidence="4 6" id="KW-1133">Transmembrane helix</keyword>
<organism evidence="8 9">
    <name type="scientific">Paenibacillus terricola</name>
    <dbReference type="NCBI Taxonomy" id="2763503"/>
    <lineage>
        <taxon>Bacteria</taxon>
        <taxon>Bacillati</taxon>
        <taxon>Bacillota</taxon>
        <taxon>Bacilli</taxon>
        <taxon>Bacillales</taxon>
        <taxon>Paenibacillaceae</taxon>
        <taxon>Paenibacillus</taxon>
    </lineage>
</organism>
<feature type="transmembrane region" description="Helical" evidence="6">
    <location>
        <begin position="53"/>
        <end position="81"/>
    </location>
</feature>
<keyword evidence="5 6" id="KW-0472">Membrane</keyword>
<dbReference type="Gene3D" id="1.20.120.940">
    <property type="entry name" value="Putative aromatic acid exporter, C-terminal domain"/>
    <property type="match status" value="1"/>
</dbReference>
<evidence type="ECO:0000259" key="7">
    <source>
        <dbReference type="Pfam" id="PF11728"/>
    </source>
</evidence>
<feature type="transmembrane region" description="Helical" evidence="6">
    <location>
        <begin position="122"/>
        <end position="141"/>
    </location>
</feature>
<evidence type="ECO:0000256" key="6">
    <source>
        <dbReference type="SAM" id="Phobius"/>
    </source>
</evidence>
<dbReference type="PANTHER" id="PTHR40064:SF1">
    <property type="entry name" value="MEMBRANE PROTEIN"/>
    <property type="match status" value="1"/>
</dbReference>
<dbReference type="Proteomes" id="UP000609346">
    <property type="component" value="Unassembled WGS sequence"/>
</dbReference>
<keyword evidence="2" id="KW-1003">Cell membrane</keyword>
<dbReference type="RefSeq" id="WP_191203198.1">
    <property type="nucleotide sequence ID" value="NZ_JACXZA010000002.1"/>
</dbReference>
<feature type="domain" description="Putative aromatic acid exporter C-terminal" evidence="7">
    <location>
        <begin position="144"/>
        <end position="305"/>
    </location>
</feature>
<evidence type="ECO:0000256" key="3">
    <source>
        <dbReference type="ARBA" id="ARBA00022692"/>
    </source>
</evidence>
<gene>
    <name evidence="8" type="ORF">H8B09_09110</name>
</gene>
<keyword evidence="9" id="KW-1185">Reference proteome</keyword>